<keyword evidence="2" id="KW-0238">DNA-binding</keyword>
<dbReference type="SUPFAM" id="SSF46689">
    <property type="entry name" value="Homeodomain-like"/>
    <property type="match status" value="1"/>
</dbReference>
<gene>
    <name evidence="5" type="ORF">ACFQ1E_01525</name>
</gene>
<protein>
    <submittedName>
        <fullName evidence="5">AraC family transcriptional regulator ligand-binding domain-containing protein</fullName>
    </submittedName>
</protein>
<comment type="caution">
    <text evidence="5">The sequence shown here is derived from an EMBL/GenBank/DDBJ whole genome shotgun (WGS) entry which is preliminary data.</text>
</comment>
<evidence type="ECO:0000256" key="3">
    <source>
        <dbReference type="ARBA" id="ARBA00023163"/>
    </source>
</evidence>
<accession>A0ABW3H0M8</accession>
<dbReference type="SMART" id="SM00342">
    <property type="entry name" value="HTH_ARAC"/>
    <property type="match status" value="1"/>
</dbReference>
<dbReference type="PANTHER" id="PTHR47894:SF1">
    <property type="entry name" value="HTH-TYPE TRANSCRIPTIONAL REGULATOR VQSM"/>
    <property type="match status" value="1"/>
</dbReference>
<reference evidence="6" key="1">
    <citation type="journal article" date="2019" name="Int. J. Syst. Evol. Microbiol.">
        <title>The Global Catalogue of Microorganisms (GCM) 10K type strain sequencing project: providing services to taxonomists for standard genome sequencing and annotation.</title>
        <authorList>
            <consortium name="The Broad Institute Genomics Platform"/>
            <consortium name="The Broad Institute Genome Sequencing Center for Infectious Disease"/>
            <person name="Wu L."/>
            <person name="Ma J."/>
        </authorList>
    </citation>
    <scope>NUCLEOTIDE SEQUENCE [LARGE SCALE GENOMIC DNA]</scope>
    <source>
        <strain evidence="6">CCUG 62982</strain>
    </source>
</reference>
<dbReference type="EMBL" id="JBHTJG010000001">
    <property type="protein sequence ID" value="MFD0945011.1"/>
    <property type="molecule type" value="Genomic_DNA"/>
</dbReference>
<name>A0ABW3H0M8_9SPHN</name>
<dbReference type="RefSeq" id="WP_264942719.1">
    <property type="nucleotide sequence ID" value="NZ_JAPDRA010000001.1"/>
</dbReference>
<feature type="domain" description="HTH araC/xylS-type" evidence="4">
    <location>
        <begin position="234"/>
        <end position="332"/>
    </location>
</feature>
<organism evidence="5 6">
    <name type="scientific">Sphingomonas canadensis</name>
    <dbReference type="NCBI Taxonomy" id="1219257"/>
    <lineage>
        <taxon>Bacteria</taxon>
        <taxon>Pseudomonadati</taxon>
        <taxon>Pseudomonadota</taxon>
        <taxon>Alphaproteobacteria</taxon>
        <taxon>Sphingomonadales</taxon>
        <taxon>Sphingomonadaceae</taxon>
        <taxon>Sphingomonas</taxon>
    </lineage>
</organism>
<dbReference type="Pfam" id="PF12833">
    <property type="entry name" value="HTH_18"/>
    <property type="match status" value="1"/>
</dbReference>
<dbReference type="PROSITE" id="PS01124">
    <property type="entry name" value="HTH_ARAC_FAMILY_2"/>
    <property type="match status" value="1"/>
</dbReference>
<evidence type="ECO:0000313" key="6">
    <source>
        <dbReference type="Proteomes" id="UP001596977"/>
    </source>
</evidence>
<sequence>MSGMPADRCKVPQAFWGAIDRAGLRPSAVLRQAGLPATLHLNGQGVVTTAQFFALWKAIEALADDPGLAFRLVTDTETAVHPPSSLAAFHARDYRDGLFRLARFKRLCTPEKLHIVETDGECVVSAEWLHATEAVPNIAVDVDFASLVELGRRGTGQLVTPLRVELARPAAKAEAHRAFFGCPIRFNTARNLLVLRATDLDRPFPGHNPELLDMLTPALASALGELQARSSLRDQVKVIVKRDLASGRPELADVAYDLAMSERSLQRRITEEGTTFRELVMEARQELGRTLLSDPAADIDEIACLLGYQDTSSFYRAFRDWEGVTPNQWREQQAQRLH</sequence>
<dbReference type="InterPro" id="IPR032687">
    <property type="entry name" value="AraC-type_N"/>
</dbReference>
<keyword evidence="1" id="KW-0805">Transcription regulation</keyword>
<dbReference type="Gene3D" id="1.10.10.60">
    <property type="entry name" value="Homeodomain-like"/>
    <property type="match status" value="1"/>
</dbReference>
<keyword evidence="6" id="KW-1185">Reference proteome</keyword>
<keyword evidence="3" id="KW-0804">Transcription</keyword>
<dbReference type="InterPro" id="IPR020449">
    <property type="entry name" value="Tscrpt_reg_AraC-type_HTH"/>
</dbReference>
<dbReference type="InterPro" id="IPR018060">
    <property type="entry name" value="HTH_AraC"/>
</dbReference>
<dbReference type="Proteomes" id="UP001596977">
    <property type="component" value="Unassembled WGS sequence"/>
</dbReference>
<evidence type="ECO:0000256" key="2">
    <source>
        <dbReference type="ARBA" id="ARBA00023125"/>
    </source>
</evidence>
<proteinExistence type="predicted"/>
<evidence type="ECO:0000256" key="1">
    <source>
        <dbReference type="ARBA" id="ARBA00023015"/>
    </source>
</evidence>
<evidence type="ECO:0000313" key="5">
    <source>
        <dbReference type="EMBL" id="MFD0945011.1"/>
    </source>
</evidence>
<dbReference type="InterPro" id="IPR009057">
    <property type="entry name" value="Homeodomain-like_sf"/>
</dbReference>
<evidence type="ECO:0000259" key="4">
    <source>
        <dbReference type="PROSITE" id="PS01124"/>
    </source>
</evidence>
<dbReference type="PRINTS" id="PR00032">
    <property type="entry name" value="HTHARAC"/>
</dbReference>
<dbReference type="Pfam" id="PF12625">
    <property type="entry name" value="Arabinose_bd"/>
    <property type="match status" value="1"/>
</dbReference>
<dbReference type="PANTHER" id="PTHR47894">
    <property type="entry name" value="HTH-TYPE TRANSCRIPTIONAL REGULATOR GADX"/>
    <property type="match status" value="1"/>
</dbReference>